<dbReference type="AlphaFoldDB" id="A0A6P8Z581"/>
<dbReference type="KEGG" id="tpal:117645618"/>
<reference evidence="2" key="1">
    <citation type="submission" date="2025-08" db="UniProtKB">
        <authorList>
            <consortium name="RefSeq"/>
        </authorList>
    </citation>
    <scope>IDENTIFICATION</scope>
    <source>
        <tissue evidence="2">Total insect</tissue>
    </source>
</reference>
<sequence>MAQEAAKAAKKAGRGCTPSCGQALGQAADALPSYFSEPPPSCKKLLRRRAGPSKVVLFPDEAWARNATSSYWTLAPVWWSPNRCVVVEVSGTRRIRTRARMEESSNGNLHIIGSFKTDVDPNFKLCLTSRVSAADFNMGYSMTGTLERGCKRTNSFQVTHFAVIRRHEVATPTT</sequence>
<keyword evidence="1" id="KW-1185">Reference proteome</keyword>
<accession>A0A6P8Z581</accession>
<protein>
    <submittedName>
        <fullName evidence="2">Uncharacterized protein LOC117645618</fullName>
    </submittedName>
</protein>
<gene>
    <name evidence="2" type="primary">LOC117645618</name>
</gene>
<dbReference type="RefSeq" id="XP_034241772.1">
    <property type="nucleotide sequence ID" value="XM_034385881.1"/>
</dbReference>
<dbReference type="InParanoid" id="A0A6P8Z581"/>
<dbReference type="FunCoup" id="A0A6P8Z581">
    <property type="interactions" value="1"/>
</dbReference>
<dbReference type="OrthoDB" id="9974612at2759"/>
<dbReference type="GeneID" id="117645618"/>
<evidence type="ECO:0000313" key="2">
    <source>
        <dbReference type="RefSeq" id="XP_034241772.1"/>
    </source>
</evidence>
<proteinExistence type="predicted"/>
<evidence type="ECO:0000313" key="1">
    <source>
        <dbReference type="Proteomes" id="UP000515158"/>
    </source>
</evidence>
<name>A0A6P8Z581_THRPL</name>
<organism evidence="2">
    <name type="scientific">Thrips palmi</name>
    <name type="common">Melon thrips</name>
    <dbReference type="NCBI Taxonomy" id="161013"/>
    <lineage>
        <taxon>Eukaryota</taxon>
        <taxon>Metazoa</taxon>
        <taxon>Ecdysozoa</taxon>
        <taxon>Arthropoda</taxon>
        <taxon>Hexapoda</taxon>
        <taxon>Insecta</taxon>
        <taxon>Pterygota</taxon>
        <taxon>Neoptera</taxon>
        <taxon>Paraneoptera</taxon>
        <taxon>Thysanoptera</taxon>
        <taxon>Terebrantia</taxon>
        <taxon>Thripoidea</taxon>
        <taxon>Thripidae</taxon>
        <taxon>Thrips</taxon>
    </lineage>
</organism>
<dbReference type="Proteomes" id="UP000515158">
    <property type="component" value="Unplaced"/>
</dbReference>